<proteinExistence type="predicted"/>
<dbReference type="EMBL" id="MN803438">
    <property type="protein sequence ID" value="QHR78444.1"/>
    <property type="molecule type" value="Genomic_DNA"/>
</dbReference>
<dbReference type="Pfam" id="PF19205">
    <property type="entry name" value="DUF5877"/>
    <property type="match status" value="1"/>
</dbReference>
<reference evidence="1" key="1">
    <citation type="journal article" date="2020" name="Arch. Virol.">
        <title>Complete genome sequence and analysis of a novel lymphocystivirus detected in whitemouth croaker (Micropogonias furnieri): lymphocystis disease virus 4.</title>
        <authorList>
            <person name="Doszpoly A."/>
            <person name="Kajan G.L."/>
            <person name="Puentes R."/>
            <person name="Perretta A."/>
        </authorList>
    </citation>
    <scope>NUCLEOTIDE SEQUENCE</scope>
    <source>
        <strain evidence="1">LCDV-WC</strain>
    </source>
</reference>
<protein>
    <submittedName>
        <fullName evidence="1">Uncharacterized protein</fullName>
    </submittedName>
</protein>
<evidence type="ECO:0000313" key="1">
    <source>
        <dbReference type="EMBL" id="QHR78444.1"/>
    </source>
</evidence>
<keyword evidence="2" id="KW-1185">Reference proteome</keyword>
<accession>A0A6B9XL68</accession>
<dbReference type="Proteomes" id="UP000678193">
    <property type="component" value="Segment"/>
</dbReference>
<dbReference type="RefSeq" id="YP_010087881.1">
    <property type="nucleotide sequence ID" value="NC_055603.1"/>
</dbReference>
<dbReference type="KEGG" id="vg:65103214"/>
<dbReference type="InterPro" id="IPR043656">
    <property type="entry name" value="DUF5877"/>
</dbReference>
<name>A0A6B9XL68_9VIRU</name>
<sequence length="621" mass="71919">MFRVKRLILLYTFDTMLSTLRNCFANCKLEDFIFLFQKTKTTMDVLGKKKKKNTAKLQKSKPIKKINENLYQKVSSALSKSKDLLEPFGAFDHTETKEGLVQAPLITNDQDLIKLFSYLTKFVPAELVMTFFKEYGSRKLTVKPWTYFKSVFEPKYIDVVEESKNFLVSRKAVPTKFKIKPIKQIEFLRKMADTGSISEKEKILQDELAAKINVLPIFNGRPQKFMTAEQSISLYRAAPWLNAFTNKPVKAILLSADAPAKYTIDRVVKDDKNKEWYFASALWYRESWTEGRKFVPESVAYYLKGKIILIENSDIFNALQKYEASFFSKKSKEKAVINKNALKALFNFYSRASERYVQDLVNFMANKFKDKPDEFEARGIATITYLLPVFFKNKQPIHQLRFSREQYDYSTVFNITKEQAFAEVYVDPEHKLIEKLDTIILARLESIKAEYKLLINPTQRTNKATIDYRIPAFDVFPAQLPSDDYVVFNTQTEIGIFMDRQTFLNESASHTEVDVAHVRFIKTIKDPQNKLKPVEEDQTIDLNYTGFYLKGEAPPSLKRLPDNYLAPGLTDKLRKYLVDLTTQKICHGCVGVVDIKTALKTSENKKIIYYCGPSCLTQNEE</sequence>
<organism evidence="1 2">
    <name type="scientific">Lymphocystis disease virus 4</name>
    <dbReference type="NCBI Taxonomy" id="2704413"/>
    <lineage>
        <taxon>Viruses</taxon>
        <taxon>Varidnaviria</taxon>
        <taxon>Bamfordvirae</taxon>
        <taxon>Nucleocytoviricota</taxon>
        <taxon>Megaviricetes</taxon>
        <taxon>Pimascovirales</taxon>
        <taxon>Pimascovirales incertae sedis</taxon>
        <taxon>Iridoviridae</taxon>
        <taxon>Alphairidovirinae</taxon>
        <taxon>Lymphocystivirus</taxon>
        <taxon>Lymphocystivirus micropogonias1</taxon>
    </lineage>
</organism>
<dbReference type="GeneID" id="65103214"/>
<evidence type="ECO:0000313" key="2">
    <source>
        <dbReference type="Proteomes" id="UP000678193"/>
    </source>
</evidence>